<keyword evidence="5" id="KW-1185">Reference proteome</keyword>
<evidence type="ECO:0000313" key="5">
    <source>
        <dbReference type="Proteomes" id="UP001497383"/>
    </source>
</evidence>
<dbReference type="PROSITE" id="PS50211">
    <property type="entry name" value="DENN"/>
    <property type="match status" value="1"/>
</dbReference>
<dbReference type="PANTHER" id="PTHR31017:SF1">
    <property type="entry name" value="LATE SECRETORY PATHWAY PROTEIN AVL9 HOMOLOG"/>
    <property type="match status" value="1"/>
</dbReference>
<feature type="domain" description="UDENN" evidence="3">
    <location>
        <begin position="96"/>
        <end position="561"/>
    </location>
</feature>
<feature type="region of interest" description="Disordered" evidence="2">
    <location>
        <begin position="1"/>
        <end position="60"/>
    </location>
</feature>
<dbReference type="GeneID" id="92211204"/>
<evidence type="ECO:0000313" key="4">
    <source>
        <dbReference type="EMBL" id="CAK9442265.1"/>
    </source>
</evidence>
<proteinExistence type="inferred from homology"/>
<dbReference type="InterPro" id="IPR018307">
    <property type="entry name" value="ABL9/DENND6_dom"/>
</dbReference>
<reference evidence="4 5" key="1">
    <citation type="submission" date="2024-03" db="EMBL/GenBank/DDBJ databases">
        <authorList>
            <person name="Brejova B."/>
        </authorList>
    </citation>
    <scope>NUCLEOTIDE SEQUENCE [LARGE SCALE GENOMIC DNA]</scope>
    <source>
        <strain evidence="4 5">CBS 14171</strain>
    </source>
</reference>
<dbReference type="RefSeq" id="XP_066832946.1">
    <property type="nucleotide sequence ID" value="XM_066976404.1"/>
</dbReference>
<evidence type="ECO:0000256" key="1">
    <source>
        <dbReference type="ARBA" id="ARBA00038178"/>
    </source>
</evidence>
<feature type="compositionally biased region" description="Gly residues" evidence="2">
    <location>
        <begin position="674"/>
        <end position="683"/>
    </location>
</feature>
<feature type="compositionally biased region" description="Polar residues" evidence="2">
    <location>
        <begin position="1"/>
        <end position="11"/>
    </location>
</feature>
<name>A0ABP0ZUG6_9ASCO</name>
<dbReference type="EMBL" id="OZ022412">
    <property type="protein sequence ID" value="CAK9442265.1"/>
    <property type="molecule type" value="Genomic_DNA"/>
</dbReference>
<protein>
    <recommendedName>
        <fullName evidence="3">UDENN domain-containing protein</fullName>
    </recommendedName>
</protein>
<evidence type="ECO:0000256" key="2">
    <source>
        <dbReference type="SAM" id="MobiDB-lite"/>
    </source>
</evidence>
<dbReference type="Proteomes" id="UP001497383">
    <property type="component" value="Chromosome 8"/>
</dbReference>
<dbReference type="PANTHER" id="PTHR31017">
    <property type="entry name" value="LATE SECRETORY PATHWAY PROTEIN AVL9-RELATED"/>
    <property type="match status" value="1"/>
</dbReference>
<dbReference type="Pfam" id="PF09794">
    <property type="entry name" value="Avl9"/>
    <property type="match status" value="1"/>
</dbReference>
<dbReference type="InterPro" id="IPR051731">
    <property type="entry name" value="DENND11/AVL9_GEFs"/>
</dbReference>
<feature type="region of interest" description="Disordered" evidence="2">
    <location>
        <begin position="623"/>
        <end position="683"/>
    </location>
</feature>
<organism evidence="4 5">
    <name type="scientific">Lodderomyces beijingensis</name>
    <dbReference type="NCBI Taxonomy" id="1775926"/>
    <lineage>
        <taxon>Eukaryota</taxon>
        <taxon>Fungi</taxon>
        <taxon>Dikarya</taxon>
        <taxon>Ascomycota</taxon>
        <taxon>Saccharomycotina</taxon>
        <taxon>Pichiomycetes</taxon>
        <taxon>Debaryomycetaceae</taxon>
        <taxon>Candida/Lodderomyces clade</taxon>
        <taxon>Lodderomyces</taxon>
    </lineage>
</organism>
<sequence length="683" mass="77790">MSNSSATNGASTEDGFQCRPMRLGSNRTLSPEGKRTSSETSVHLSKRNSDSSVTTVSRKKSIQIKNLPRDVVPKDATQKSNDMMELKNGKFDDMVFAICLVDFHHQRGPEIQYWKSNYHPQYTPELFKNIPFQALPDGSHLFEETFSNFNLVYDFDQGKSIDDFDAVNQFTGDPRHLKTLFGCSCVRQVKTSDLSQEERDRNKDITRSIVQKAVVVIVRKQPIFTKIKEKLSIITQSYFLQETFDNFEILDHLFDNLNQQYKLLNNQLSTQEEDENYVNLNYRSSILKFKSNFMIIFKSLLLEKKILIYSNNNLEMLTQFQNNLISLIPNLINFLDDSGCPLVDFVETNGPLSKPQSLSSNNRQSMLRFFGLPLQIFNTKNAFWNPYLPLQQLNELRVNSFMAGCSNLLFVNQATMFGIDLLVNLDTLEVTYPKTLSTPDDFALSAQDKKFISNLISASQLDPSRKNSNRDDFVGSDDYIRYQFEDYLNSLVAVERFHQYSQRFQQPPPGFASDSQDAGTGCGNDFNKHFMDSWRKTQNYRIWNAMADEFIFNFVDPKHIGHSLVDEPYSINKNIASFLNNFSFKNNASANNVSVSSNSMSLRDDIMKPHKFIDDEDNGAAAAVSKKSKKENEDDSGVDELVAGFEKVQPTSSAQHSNSSIKSSEPESKKPVGWGAGWGFGRK</sequence>
<comment type="similarity">
    <text evidence="1">Belongs to the AVL9 family.</text>
</comment>
<dbReference type="InterPro" id="IPR037516">
    <property type="entry name" value="Tripartite_DENN"/>
</dbReference>
<evidence type="ECO:0000259" key="3">
    <source>
        <dbReference type="PROSITE" id="PS50211"/>
    </source>
</evidence>
<gene>
    <name evidence="4" type="ORF">LODBEIA_P60080</name>
</gene>
<accession>A0ABP0ZUG6</accession>